<protein>
    <submittedName>
        <fullName evidence="1">Uncharacterized protein</fullName>
    </submittedName>
</protein>
<keyword evidence="2" id="KW-1185">Reference proteome</keyword>
<reference evidence="1 2" key="2">
    <citation type="journal article" date="2022" name="Mol. Ecol. Resour.">
        <title>The genomes of chicory, endive, great burdock and yacon provide insights into Asteraceae paleo-polyploidization history and plant inulin production.</title>
        <authorList>
            <person name="Fan W."/>
            <person name="Wang S."/>
            <person name="Wang H."/>
            <person name="Wang A."/>
            <person name="Jiang F."/>
            <person name="Liu H."/>
            <person name="Zhao H."/>
            <person name="Xu D."/>
            <person name="Zhang Y."/>
        </authorList>
    </citation>
    <scope>NUCLEOTIDE SEQUENCE [LARGE SCALE GENOMIC DNA]</scope>
    <source>
        <strain evidence="2">cv. Yunnan</strain>
        <tissue evidence="1">Leaves</tissue>
    </source>
</reference>
<evidence type="ECO:0000313" key="1">
    <source>
        <dbReference type="EMBL" id="KAI3824715.1"/>
    </source>
</evidence>
<dbReference type="EMBL" id="CM042019">
    <property type="protein sequence ID" value="KAI3824715.1"/>
    <property type="molecule type" value="Genomic_DNA"/>
</dbReference>
<name>A0ACB9JXE6_9ASTR</name>
<organism evidence="1 2">
    <name type="scientific">Smallanthus sonchifolius</name>
    <dbReference type="NCBI Taxonomy" id="185202"/>
    <lineage>
        <taxon>Eukaryota</taxon>
        <taxon>Viridiplantae</taxon>
        <taxon>Streptophyta</taxon>
        <taxon>Embryophyta</taxon>
        <taxon>Tracheophyta</taxon>
        <taxon>Spermatophyta</taxon>
        <taxon>Magnoliopsida</taxon>
        <taxon>eudicotyledons</taxon>
        <taxon>Gunneridae</taxon>
        <taxon>Pentapetalae</taxon>
        <taxon>asterids</taxon>
        <taxon>campanulids</taxon>
        <taxon>Asterales</taxon>
        <taxon>Asteraceae</taxon>
        <taxon>Asteroideae</taxon>
        <taxon>Heliantheae alliance</taxon>
        <taxon>Millerieae</taxon>
        <taxon>Smallanthus</taxon>
    </lineage>
</organism>
<comment type="caution">
    <text evidence="1">The sequence shown here is derived from an EMBL/GenBank/DDBJ whole genome shotgun (WGS) entry which is preliminary data.</text>
</comment>
<gene>
    <name evidence="1" type="ORF">L1987_06185</name>
</gene>
<proteinExistence type="predicted"/>
<dbReference type="Proteomes" id="UP001056120">
    <property type="component" value="Linkage Group LG02"/>
</dbReference>
<sequence>MPVPSSYPNANATEIVSKEEQRIVKSSSLIGDHLDSSIFGGKGANLAEMAHIGLSVPPGLTVSTEACDECCVVLLIDPVDLEDVLASHPAILDAAVTGVGDEEPGELPAGFVVMKPGAEAS</sequence>
<accession>A0ACB9JXE6</accession>
<evidence type="ECO:0000313" key="2">
    <source>
        <dbReference type="Proteomes" id="UP001056120"/>
    </source>
</evidence>
<reference evidence="2" key="1">
    <citation type="journal article" date="2022" name="Mol. Ecol. Resour.">
        <title>The genomes of chicory, endive, great burdock and yacon provide insights into Asteraceae palaeo-polyploidization history and plant inulin production.</title>
        <authorList>
            <person name="Fan W."/>
            <person name="Wang S."/>
            <person name="Wang H."/>
            <person name="Wang A."/>
            <person name="Jiang F."/>
            <person name="Liu H."/>
            <person name="Zhao H."/>
            <person name="Xu D."/>
            <person name="Zhang Y."/>
        </authorList>
    </citation>
    <scope>NUCLEOTIDE SEQUENCE [LARGE SCALE GENOMIC DNA]</scope>
    <source>
        <strain evidence="2">cv. Yunnan</strain>
    </source>
</reference>